<protein>
    <submittedName>
        <fullName evidence="4">Tetratricopeptide repeat domain-containing protein</fullName>
    </submittedName>
</protein>
<dbReference type="Gene3D" id="3.40.50.1820">
    <property type="entry name" value="alpha/beta hydrolase"/>
    <property type="match status" value="1"/>
</dbReference>
<feature type="compositionally biased region" description="Basic and acidic residues" evidence="1">
    <location>
        <begin position="7"/>
        <end position="17"/>
    </location>
</feature>
<accession>A0A395MRV3</accession>
<dbReference type="Gene3D" id="1.25.40.10">
    <property type="entry name" value="Tetratricopeptide repeat domain"/>
    <property type="match status" value="2"/>
</dbReference>
<dbReference type="SUPFAM" id="SSF53474">
    <property type="entry name" value="alpha/beta-Hydrolases"/>
    <property type="match status" value="1"/>
</dbReference>
<dbReference type="InterPro" id="IPR027417">
    <property type="entry name" value="P-loop_NTPase"/>
</dbReference>
<comment type="caution">
    <text evidence="4">The sequence shown here is derived from an EMBL/GenBank/DDBJ whole genome shotgun (WGS) entry which is preliminary data.</text>
</comment>
<dbReference type="STRING" id="2594813.A0A395MRV3"/>
<dbReference type="InterPro" id="IPR056681">
    <property type="entry name" value="DUF7779"/>
</dbReference>
<dbReference type="AlphaFoldDB" id="A0A395MRV3"/>
<dbReference type="Proteomes" id="UP000265631">
    <property type="component" value="Unassembled WGS sequence"/>
</dbReference>
<feature type="region of interest" description="Disordered" evidence="1">
    <location>
        <begin position="309"/>
        <end position="370"/>
    </location>
</feature>
<dbReference type="Pfam" id="PF25000">
    <property type="entry name" value="DUF7779"/>
    <property type="match status" value="1"/>
</dbReference>
<dbReference type="EMBL" id="PXXK01000136">
    <property type="protein sequence ID" value="RFN50510.1"/>
    <property type="molecule type" value="Genomic_DNA"/>
</dbReference>
<evidence type="ECO:0000313" key="5">
    <source>
        <dbReference type="Proteomes" id="UP000265631"/>
    </source>
</evidence>
<feature type="domain" description="NB-ARC" evidence="2">
    <location>
        <begin position="422"/>
        <end position="580"/>
    </location>
</feature>
<reference evidence="4 5" key="1">
    <citation type="journal article" date="2018" name="PLoS Pathog.">
        <title>Evolution of structural diversity of trichothecenes, a family of toxins produced by plant pathogenic and entomopathogenic fungi.</title>
        <authorList>
            <person name="Proctor R.H."/>
            <person name="McCormick S.P."/>
            <person name="Kim H.S."/>
            <person name="Cardoza R.E."/>
            <person name="Stanley A.M."/>
            <person name="Lindo L."/>
            <person name="Kelly A."/>
            <person name="Brown D.W."/>
            <person name="Lee T."/>
            <person name="Vaughan M.M."/>
            <person name="Alexander N.J."/>
            <person name="Busman M."/>
            <person name="Gutierrez S."/>
        </authorList>
    </citation>
    <scope>NUCLEOTIDE SEQUENCE [LARGE SCALE GENOMIC DNA]</scope>
    <source>
        <strain evidence="4 5">NRRL 13405</strain>
    </source>
</reference>
<sequence>MVSFFQRPRDEGNKDPDPDSNDTNSAPGRPSRSTSLSLSKTISISPHDTMKVESSVIAVPGYCTPGAPEWGMKQELQKAAISLDSVSNLHMYIYSPDYVPPDEFSWESFLKAGSDLAEDLARLSDEFPHRPIIFIAHSLGGVLLKKALLLAHENVRDPRFKLVIHCLSGILFLGTPHTSASDKETLLCHNQVLHSCAKISVQKRASKLSSQDATKLATLAAHFEEIANVPILSVFECEESHKIQKFFGTRKRILVNQQLATISANAERLLGIHLSHLELCKLEYIQDLSTGHSARKFIRDLLEDLATRKMQGRKHSDDESLRSLPRPLNPLNLPNIPPMTPIPRADSYGSAHQSSTRLALRPNLPKPGKRSLQRFLAGKTPKLPCFTLSQPSINPDFTGRVDCIRKMDECLLPSASETEQLSTGPRIFALCGMGGIGKTDLAVQYAHLRKDRFDAIFWLEAGGVSQLASNFGQIPTDLQFESAEEAQDLELSIEIAKEWLATTKVAHDQDSDVSSKRPWLLIFDNADNLDIIVDYIPFTGCGSILMTSRDPAAKTDTFENSFGFDMEPLSQVEAAALLRKLTRRQGDALNQDEQDASLTIAKNVDGLPLAMTQMAGFIRKKQLTMREFVQLYNTDARYVQLREDAPPSQQYRYGLTLATTWSFQGLSSTARRLLEVLSFLNPDRIQEDIFLNPDKQNETIWFWDADMFVNARSELLNSSIIKRDMYNKELWIHRLIQTEVRTGMDEQGRYDTFTEAVHLLNERWMPGDLCSQASQRWPLCERLLPHLERAYNLWLEYSKAWESYPVDEVLPSLMNEAAVYLHERGFSQEGKLYLKLSLKLCERGSITHEPLISDMHLTMGALCNETNDAKGCLEHNILCLAKRKEHAEQTGKPDLRLAFAHSQMGIAYMMIKKFAKATEYFKQCDLMLKSLPNLDVDEFGFPVCNLGLAYWVQGELEEADKTLTDLLAQREKRHGTLDRVSYKTGRVLQALGNVRSSKAVEAAKRGDDQTAQRLYDESFVIHTNCLAQYESTLGKFNHRTADACHKLAEHHIRKGEDDVAQDYLDRALGIWGDRSWFKNESARTSFLRGKHLQQMGGRENFENGSRWIQRAIVLRREVGVIDDDKELDTQDFDDLKLSYFEFIKSRAQMLAVQSYDYRVLEQGIQISSRYKTENNSKQQFRHGDIKPAWNL</sequence>
<dbReference type="PANTHER" id="PTHR35205">
    <property type="entry name" value="NB-ARC AND TPR DOMAIN PROTEIN"/>
    <property type="match status" value="1"/>
</dbReference>
<dbReference type="GO" id="GO:0043531">
    <property type="term" value="F:ADP binding"/>
    <property type="evidence" value="ECO:0007669"/>
    <property type="project" value="InterPro"/>
</dbReference>
<feature type="domain" description="DUF7779" evidence="3">
    <location>
        <begin position="661"/>
        <end position="747"/>
    </location>
</feature>
<dbReference type="Pfam" id="PF00931">
    <property type="entry name" value="NB-ARC"/>
    <property type="match status" value="1"/>
</dbReference>
<dbReference type="InterPro" id="IPR029058">
    <property type="entry name" value="AB_hydrolase_fold"/>
</dbReference>
<dbReference type="SUPFAM" id="SSF52540">
    <property type="entry name" value="P-loop containing nucleoside triphosphate hydrolases"/>
    <property type="match status" value="1"/>
</dbReference>
<feature type="compositionally biased region" description="Low complexity" evidence="1">
    <location>
        <begin position="322"/>
        <end position="334"/>
    </location>
</feature>
<evidence type="ECO:0000259" key="2">
    <source>
        <dbReference type="Pfam" id="PF00931"/>
    </source>
</evidence>
<organism evidence="4 5">
    <name type="scientific">Fusarium flagelliforme</name>
    <dbReference type="NCBI Taxonomy" id="2675880"/>
    <lineage>
        <taxon>Eukaryota</taxon>
        <taxon>Fungi</taxon>
        <taxon>Dikarya</taxon>
        <taxon>Ascomycota</taxon>
        <taxon>Pezizomycotina</taxon>
        <taxon>Sordariomycetes</taxon>
        <taxon>Hypocreomycetidae</taxon>
        <taxon>Hypocreales</taxon>
        <taxon>Nectriaceae</taxon>
        <taxon>Fusarium</taxon>
        <taxon>Fusarium incarnatum-equiseti species complex</taxon>
    </lineage>
</organism>
<gene>
    <name evidence="4" type="ORF">FIE12Z_5273</name>
</gene>
<evidence type="ECO:0000313" key="4">
    <source>
        <dbReference type="EMBL" id="RFN50510.1"/>
    </source>
</evidence>
<keyword evidence="5" id="KW-1185">Reference proteome</keyword>
<name>A0A395MRV3_9HYPO</name>
<proteinExistence type="predicted"/>
<evidence type="ECO:0000256" key="1">
    <source>
        <dbReference type="SAM" id="MobiDB-lite"/>
    </source>
</evidence>
<dbReference type="PANTHER" id="PTHR35205:SF1">
    <property type="entry name" value="ZU5 DOMAIN-CONTAINING PROTEIN"/>
    <property type="match status" value="1"/>
</dbReference>
<dbReference type="Gene3D" id="3.40.50.300">
    <property type="entry name" value="P-loop containing nucleotide triphosphate hydrolases"/>
    <property type="match status" value="1"/>
</dbReference>
<feature type="region of interest" description="Disordered" evidence="1">
    <location>
        <begin position="1"/>
        <end position="38"/>
    </location>
</feature>
<evidence type="ECO:0000259" key="3">
    <source>
        <dbReference type="Pfam" id="PF25000"/>
    </source>
</evidence>
<dbReference type="InterPro" id="IPR011990">
    <property type="entry name" value="TPR-like_helical_dom_sf"/>
</dbReference>
<dbReference type="InterPro" id="IPR002182">
    <property type="entry name" value="NB-ARC"/>
</dbReference>
<feature type="compositionally biased region" description="Low complexity" evidence="1">
    <location>
        <begin position="29"/>
        <end position="38"/>
    </location>
</feature>
<dbReference type="SUPFAM" id="SSF48452">
    <property type="entry name" value="TPR-like"/>
    <property type="match status" value="2"/>
</dbReference>